<dbReference type="PIRSF" id="PIRSF005902">
    <property type="entry name" value="DNase_TatD"/>
    <property type="match status" value="1"/>
</dbReference>
<evidence type="ECO:0000256" key="1">
    <source>
        <dbReference type="ARBA" id="ARBA00009275"/>
    </source>
</evidence>
<keyword evidence="3" id="KW-0378">Hydrolase</keyword>
<dbReference type="InterPro" id="IPR032466">
    <property type="entry name" value="Metal_Hydrolase"/>
</dbReference>
<dbReference type="PANTHER" id="PTHR46124:SF2">
    <property type="entry name" value="D-AMINOACYL-TRNA DEACYLASE"/>
    <property type="match status" value="1"/>
</dbReference>
<dbReference type="PANTHER" id="PTHR46124">
    <property type="entry name" value="D-AMINOACYL-TRNA DEACYLASE"/>
    <property type="match status" value="1"/>
</dbReference>
<feature type="binding site" evidence="4">
    <location>
        <position position="140"/>
    </location>
    <ligand>
        <name>a divalent metal cation</name>
        <dbReference type="ChEBI" id="CHEBI:60240"/>
        <label>2</label>
    </ligand>
</feature>
<organism evidence="5 6">
    <name type="scientific">Halobacteriovorax marinus (strain ATCC BAA-682 / DSM 15412 / SJ)</name>
    <name type="common">Bacteriovorax marinus</name>
    <dbReference type="NCBI Taxonomy" id="862908"/>
    <lineage>
        <taxon>Bacteria</taxon>
        <taxon>Pseudomonadati</taxon>
        <taxon>Bdellovibrionota</taxon>
        <taxon>Bacteriovoracia</taxon>
        <taxon>Bacteriovoracales</taxon>
        <taxon>Halobacteriovoraceae</taxon>
        <taxon>Halobacteriovorax</taxon>
    </lineage>
</organism>
<evidence type="ECO:0000256" key="2">
    <source>
        <dbReference type="ARBA" id="ARBA00022723"/>
    </source>
</evidence>
<keyword evidence="2 4" id="KW-0479">Metal-binding</keyword>
<dbReference type="NCBIfam" id="TIGR00010">
    <property type="entry name" value="YchF/TatD family DNA exonuclease"/>
    <property type="match status" value="1"/>
</dbReference>
<protein>
    <submittedName>
        <fullName evidence="5">Sec-independent TAT-related transport membrane protein</fullName>
    </submittedName>
</protein>
<dbReference type="Proteomes" id="UP000008963">
    <property type="component" value="Chromosome"/>
</dbReference>
<feature type="binding site" evidence="4">
    <location>
        <position position="19"/>
    </location>
    <ligand>
        <name>a divalent metal cation</name>
        <dbReference type="ChEBI" id="CHEBI:60240"/>
        <label>1</label>
    </ligand>
</feature>
<dbReference type="PROSITE" id="PS01090">
    <property type="entry name" value="TATD_2"/>
    <property type="match status" value="1"/>
</dbReference>
<dbReference type="Gene3D" id="3.20.20.140">
    <property type="entry name" value="Metal-dependent hydrolases"/>
    <property type="match status" value="1"/>
</dbReference>
<name>E1WYL1_HALMS</name>
<dbReference type="AlphaFoldDB" id="E1WYL1"/>
<proteinExistence type="inferred from homology"/>
<dbReference type="Pfam" id="PF01026">
    <property type="entry name" value="TatD_DNase"/>
    <property type="match status" value="1"/>
</dbReference>
<dbReference type="InterPro" id="IPR018228">
    <property type="entry name" value="DNase_TatD-rel_CS"/>
</dbReference>
<dbReference type="GO" id="GO:0016788">
    <property type="term" value="F:hydrolase activity, acting on ester bonds"/>
    <property type="evidence" value="ECO:0007669"/>
    <property type="project" value="InterPro"/>
</dbReference>
<dbReference type="KEGG" id="bmx:BMS_2878"/>
<feature type="binding site" evidence="4">
    <location>
        <position position="166"/>
    </location>
    <ligand>
        <name>a divalent metal cation</name>
        <dbReference type="ChEBI" id="CHEBI:60240"/>
        <label>2</label>
    </ligand>
</feature>
<dbReference type="HOGENOM" id="CLU_031506_4_2_7"/>
<dbReference type="InterPro" id="IPR001130">
    <property type="entry name" value="TatD-like"/>
</dbReference>
<dbReference type="FunFam" id="3.20.20.140:FF:000005">
    <property type="entry name" value="TatD family hydrolase"/>
    <property type="match status" value="1"/>
</dbReference>
<evidence type="ECO:0000313" key="6">
    <source>
        <dbReference type="Proteomes" id="UP000008963"/>
    </source>
</evidence>
<dbReference type="eggNOG" id="COG0084">
    <property type="taxonomic scope" value="Bacteria"/>
</dbReference>
<dbReference type="OrthoDB" id="5290141at2"/>
<dbReference type="STRING" id="862908.BMS_2878"/>
<dbReference type="GO" id="GO:0004536">
    <property type="term" value="F:DNA nuclease activity"/>
    <property type="evidence" value="ECO:0007669"/>
    <property type="project" value="InterPro"/>
</dbReference>
<accession>E1WYL1</accession>
<sequence length="267" mass="30660">MGKKRREIPTFENPIIETHCHLDYLKEEELKDVLSKTLAHNIEKIITISVAPNNLQPVLELAQTHSNIYCTQGIHPHEAKDWSDEVEKRIRENLKDESVVAVGEIGLDFYYNKSVKDIQIEVFKKQLELAIEFEMPVVIHTREADEETIEILKEYAPKMKYKGVVHSFTSGQELAKCAIDLGFYLGFNGIITFNNAQNVRDVLELCPLERVLLETDAPFLTPVPYRGKENAPYYLPFVAEKVAEVKNCELDLVLKTCYQNSKDCFLL</sequence>
<keyword evidence="6" id="KW-1185">Reference proteome</keyword>
<comment type="similarity">
    <text evidence="1">Belongs to the metallo-dependent hydrolases superfamily. TatD-type hydrolase family.</text>
</comment>
<gene>
    <name evidence="5" type="ordered locus">BMS_2878</name>
</gene>
<feature type="binding site" evidence="4">
    <location>
        <position position="216"/>
    </location>
    <ligand>
        <name>a divalent metal cation</name>
        <dbReference type="ChEBI" id="CHEBI:60240"/>
        <label>1</label>
    </ligand>
</feature>
<dbReference type="RefSeq" id="WP_014245425.1">
    <property type="nucleotide sequence ID" value="NC_016620.1"/>
</dbReference>
<feature type="binding site" evidence="4">
    <location>
        <position position="21"/>
    </location>
    <ligand>
        <name>a divalent metal cation</name>
        <dbReference type="ChEBI" id="CHEBI:60240"/>
        <label>1</label>
    </ligand>
</feature>
<evidence type="ECO:0000256" key="4">
    <source>
        <dbReference type="PIRSR" id="PIRSR005902-1"/>
    </source>
</evidence>
<evidence type="ECO:0000313" key="5">
    <source>
        <dbReference type="EMBL" id="CBW27651.1"/>
    </source>
</evidence>
<dbReference type="EMBL" id="FQ312005">
    <property type="protein sequence ID" value="CBW27651.1"/>
    <property type="molecule type" value="Genomic_DNA"/>
</dbReference>
<dbReference type="GO" id="GO:0046872">
    <property type="term" value="F:metal ion binding"/>
    <property type="evidence" value="ECO:0007669"/>
    <property type="project" value="UniProtKB-KW"/>
</dbReference>
<dbReference type="PATRIC" id="fig|862908.3.peg.2753"/>
<dbReference type="CDD" id="cd01310">
    <property type="entry name" value="TatD_DNAse"/>
    <property type="match status" value="1"/>
</dbReference>
<reference evidence="6" key="1">
    <citation type="journal article" date="2013" name="ISME J.">
        <title>A small predatory core genome in the divergent marine Bacteriovorax marinus SJ and the terrestrial Bdellovibrio bacteriovorus.</title>
        <authorList>
            <person name="Crossman L.C."/>
            <person name="Chen H."/>
            <person name="Cerdeno-Tarraga A.M."/>
            <person name="Brooks K."/>
            <person name="Quail M.A."/>
            <person name="Pineiro S.A."/>
            <person name="Hobley L."/>
            <person name="Sockett R.E."/>
            <person name="Bentley S.D."/>
            <person name="Parkhill J."/>
            <person name="Williams H.N."/>
            <person name="Stine O.C."/>
        </authorList>
    </citation>
    <scope>NUCLEOTIDE SEQUENCE [LARGE SCALE GENOMIC DNA]</scope>
    <source>
        <strain evidence="6">ATCC BAA-682 / DSM 15412 / SJ</strain>
    </source>
</reference>
<evidence type="ECO:0000256" key="3">
    <source>
        <dbReference type="ARBA" id="ARBA00022801"/>
    </source>
</evidence>
<dbReference type="SUPFAM" id="SSF51556">
    <property type="entry name" value="Metallo-dependent hydrolases"/>
    <property type="match status" value="1"/>
</dbReference>
<dbReference type="InterPro" id="IPR015991">
    <property type="entry name" value="TatD/YcfH-like"/>
</dbReference>
<feature type="binding site" evidence="4">
    <location>
        <position position="104"/>
    </location>
    <ligand>
        <name>a divalent metal cation</name>
        <dbReference type="ChEBI" id="CHEBI:60240"/>
        <label>1</label>
    </ligand>
</feature>